<sequence length="207" mass="22662">METRATDSKAVTKLQTTSSKIEKSSSGHLISLRGTHHLDGFIVAVNCDGHRGTGMEDAQIEEESLPKAGIFSAIDQKDESLPKASSRASSLRIPLSKNPTNPIFFCSKSYPTAPLNPAIVNPFFSAQPSLQKTYLIQPNNLPKIIPQPRSKSTSAPSLHKSSVIERARGVMAVGGGELRQWVDKRMKDSYPVEVAERMLLLGFETWT</sequence>
<reference evidence="2" key="1">
    <citation type="journal article" date="2019" name="Gigascience">
        <title>De novo genome assembly of the endangered Acer yangbiense, a plant species with extremely small populations endemic to Yunnan Province, China.</title>
        <authorList>
            <person name="Yang J."/>
            <person name="Wariss H.M."/>
            <person name="Tao L."/>
            <person name="Zhang R."/>
            <person name="Yun Q."/>
            <person name="Hollingsworth P."/>
            <person name="Dao Z."/>
            <person name="Luo G."/>
            <person name="Guo H."/>
            <person name="Ma Y."/>
            <person name="Sun W."/>
        </authorList>
    </citation>
    <scope>NUCLEOTIDE SEQUENCE [LARGE SCALE GENOMIC DNA]</scope>
    <source>
        <strain evidence="2">cv. br00</strain>
    </source>
</reference>
<dbReference type="PANTHER" id="PTHR46863">
    <property type="entry name" value="OS09G0572100 PROTEIN"/>
    <property type="match status" value="1"/>
</dbReference>
<dbReference type="Proteomes" id="UP000326939">
    <property type="component" value="Chromosome 5"/>
</dbReference>
<comment type="caution">
    <text evidence="1">The sequence shown here is derived from an EMBL/GenBank/DDBJ whole genome shotgun (WGS) entry which is preliminary data.</text>
</comment>
<dbReference type="AlphaFoldDB" id="A0A5N5MLF1"/>
<evidence type="ECO:0000313" key="2">
    <source>
        <dbReference type="Proteomes" id="UP000326939"/>
    </source>
</evidence>
<keyword evidence="2" id="KW-1185">Reference proteome</keyword>
<name>A0A5N5MLF1_9ROSI</name>
<proteinExistence type="predicted"/>
<organism evidence="1 2">
    <name type="scientific">Salix brachista</name>
    <dbReference type="NCBI Taxonomy" id="2182728"/>
    <lineage>
        <taxon>Eukaryota</taxon>
        <taxon>Viridiplantae</taxon>
        <taxon>Streptophyta</taxon>
        <taxon>Embryophyta</taxon>
        <taxon>Tracheophyta</taxon>
        <taxon>Spermatophyta</taxon>
        <taxon>Magnoliopsida</taxon>
        <taxon>eudicotyledons</taxon>
        <taxon>Gunneridae</taxon>
        <taxon>Pentapetalae</taxon>
        <taxon>rosids</taxon>
        <taxon>fabids</taxon>
        <taxon>Malpighiales</taxon>
        <taxon>Salicaceae</taxon>
        <taxon>Saliceae</taxon>
        <taxon>Salix</taxon>
    </lineage>
</organism>
<gene>
    <name evidence="1" type="ORF">DKX38_006909</name>
</gene>
<dbReference type="EMBL" id="VDCV01000005">
    <property type="protein sequence ID" value="KAB5556000.1"/>
    <property type="molecule type" value="Genomic_DNA"/>
</dbReference>
<dbReference type="PANTHER" id="PTHR46863:SF2">
    <property type="entry name" value="LYSM DOMAIN RECEPTOR-LIKE KINASE 3"/>
    <property type="match status" value="1"/>
</dbReference>
<protein>
    <submittedName>
        <fullName evidence="1">Uncharacterized protein</fullName>
    </submittedName>
</protein>
<accession>A0A5N5MLF1</accession>
<evidence type="ECO:0000313" key="1">
    <source>
        <dbReference type="EMBL" id="KAB5556000.1"/>
    </source>
</evidence>